<reference evidence="2" key="1">
    <citation type="submission" date="2023-08" db="EMBL/GenBank/DDBJ databases">
        <authorList>
            <person name="Audoor S."/>
            <person name="Bilcke G."/>
        </authorList>
    </citation>
    <scope>NUCLEOTIDE SEQUENCE</scope>
</reference>
<name>A0AAD2FLR8_9STRA</name>
<accession>A0AAD2FLR8</accession>
<feature type="region of interest" description="Disordered" evidence="1">
    <location>
        <begin position="65"/>
        <end position="113"/>
    </location>
</feature>
<gene>
    <name evidence="2" type="ORF">CYCCA115_LOCUS8005</name>
</gene>
<sequence>MAETAAVKPGQKFPTPTPGFGDRVFYETLLRQRPDSAMAQEWCVNYGVLPTKKAAKLHAIVMDRKKKQRVGGMQSSSSSSAPPKKKKAKIVKEEAVDTELQLPGGEGLASAAL</sequence>
<dbReference type="PANTHER" id="PTHR33828">
    <property type="entry name" value="OS05G0596200 PROTEIN"/>
    <property type="match status" value="1"/>
</dbReference>
<dbReference type="AlphaFoldDB" id="A0AAD2FLR8"/>
<keyword evidence="3" id="KW-1185">Reference proteome</keyword>
<evidence type="ECO:0000313" key="2">
    <source>
        <dbReference type="EMBL" id="CAJ1942554.1"/>
    </source>
</evidence>
<evidence type="ECO:0000256" key="1">
    <source>
        <dbReference type="SAM" id="MobiDB-lite"/>
    </source>
</evidence>
<comment type="caution">
    <text evidence="2">The sequence shown here is derived from an EMBL/GenBank/DDBJ whole genome shotgun (WGS) entry which is preliminary data.</text>
</comment>
<protein>
    <submittedName>
        <fullName evidence="2">Uncharacterized protein</fullName>
    </submittedName>
</protein>
<evidence type="ECO:0000313" key="3">
    <source>
        <dbReference type="Proteomes" id="UP001295423"/>
    </source>
</evidence>
<dbReference type="Proteomes" id="UP001295423">
    <property type="component" value="Unassembled WGS sequence"/>
</dbReference>
<dbReference type="PANTHER" id="PTHR33828:SF2">
    <property type="entry name" value="NUCLEOLIN"/>
    <property type="match status" value="1"/>
</dbReference>
<dbReference type="EMBL" id="CAKOGP040001112">
    <property type="protein sequence ID" value="CAJ1942554.1"/>
    <property type="molecule type" value="Genomic_DNA"/>
</dbReference>
<organism evidence="2 3">
    <name type="scientific">Cylindrotheca closterium</name>
    <dbReference type="NCBI Taxonomy" id="2856"/>
    <lineage>
        <taxon>Eukaryota</taxon>
        <taxon>Sar</taxon>
        <taxon>Stramenopiles</taxon>
        <taxon>Ochrophyta</taxon>
        <taxon>Bacillariophyta</taxon>
        <taxon>Bacillariophyceae</taxon>
        <taxon>Bacillariophycidae</taxon>
        <taxon>Bacillariales</taxon>
        <taxon>Bacillariaceae</taxon>
        <taxon>Cylindrotheca</taxon>
    </lineage>
</organism>
<proteinExistence type="predicted"/>